<dbReference type="Gene3D" id="3.40.50.1820">
    <property type="entry name" value="alpha/beta hydrolase"/>
    <property type="match status" value="1"/>
</dbReference>
<dbReference type="PANTHER" id="PTHR46023">
    <property type="entry name" value="LIPASE CLASS 3 PROTEIN-LIKE"/>
    <property type="match status" value="1"/>
</dbReference>
<keyword evidence="4" id="KW-1185">Reference proteome</keyword>
<dbReference type="EMBL" id="JBFCZG010000008">
    <property type="protein sequence ID" value="KAL3419231.1"/>
    <property type="molecule type" value="Genomic_DNA"/>
</dbReference>
<protein>
    <submittedName>
        <fullName evidence="3">Lipase class 3</fullName>
    </submittedName>
</protein>
<evidence type="ECO:0000259" key="2">
    <source>
        <dbReference type="Pfam" id="PF01764"/>
    </source>
</evidence>
<dbReference type="InterPro" id="IPR029058">
    <property type="entry name" value="AB_hydrolase_fold"/>
</dbReference>
<gene>
    <name evidence="3" type="ORF">PVAG01_09453</name>
</gene>
<organism evidence="3 4">
    <name type="scientific">Phlyctema vagabunda</name>
    <dbReference type="NCBI Taxonomy" id="108571"/>
    <lineage>
        <taxon>Eukaryota</taxon>
        <taxon>Fungi</taxon>
        <taxon>Dikarya</taxon>
        <taxon>Ascomycota</taxon>
        <taxon>Pezizomycotina</taxon>
        <taxon>Leotiomycetes</taxon>
        <taxon>Helotiales</taxon>
        <taxon>Dermateaceae</taxon>
        <taxon>Phlyctema</taxon>
    </lineage>
</organism>
<evidence type="ECO:0000313" key="4">
    <source>
        <dbReference type="Proteomes" id="UP001629113"/>
    </source>
</evidence>
<sequence>MAIFGRSKKKPPKAQSPPERPSPLFAQPPTDHVLLNAKASKSTWGLVKQRPNHSQLEILSPPLPNDSSPLHYQDYQPGFPSQVQFAPPSPPLSQRVEDFEEPKQRNMKKLKSMKSLGNVFAGELNSLIPGAHVLNDGIPIGTQYLNQGAALYDLISSKLDAVVTLIDGERFSGDDRELVVFAPQPPVWQQQQQQEPEQMIRELPRGGKSKGATNNAISSALVSTNYFAKVNLYANSRLPSNLPPMKLYVPTYTILCLAAQYSERVYTKPAGKERETHVNADWRMGTKAMVIKSVPVDDRDLIVFAIRGTQTFLDWAVNLNSAPAAPTNFLDDPGNLCHAGFLTVAKKMVKPVAARLRHLLEEDPGRAKCSLLITGHSAGGAVAALLYSHMLSQTQDAESELSILANCFKRIHCVSFGAPPVSLLPLMKPNQPHLKKSIFLSFVNEGDPVARADKAYVRSLLDLYSTPAPGQSCMQAMTPMKLQPLVQKSKSSLALNKMRPSPKPSTSAPAYTQPPMWPVPEATLSNAGRIVLLRSVERYESRPQRKKHIQERMNEGVVAQMITDELLRGVVWGDPVCHMMKLYSRRIEVLATNAIMGRT</sequence>
<dbReference type="Pfam" id="PF01764">
    <property type="entry name" value="Lipase_3"/>
    <property type="match status" value="1"/>
</dbReference>
<dbReference type="CDD" id="cd00519">
    <property type="entry name" value="Lipase_3"/>
    <property type="match status" value="1"/>
</dbReference>
<reference evidence="3 4" key="1">
    <citation type="submission" date="2024-06" db="EMBL/GenBank/DDBJ databases">
        <title>Complete genome of Phlyctema vagabunda strain 19-DSS-EL-015.</title>
        <authorList>
            <person name="Fiorenzani C."/>
        </authorList>
    </citation>
    <scope>NUCLEOTIDE SEQUENCE [LARGE SCALE GENOMIC DNA]</scope>
    <source>
        <strain evidence="3 4">19-DSS-EL-015</strain>
    </source>
</reference>
<dbReference type="PANTHER" id="PTHR46023:SF6">
    <property type="entry name" value="LIPASE CLASS 3 FAMILY PROTEIN"/>
    <property type="match status" value="1"/>
</dbReference>
<feature type="domain" description="Fungal lipase-type" evidence="2">
    <location>
        <begin position="303"/>
        <end position="452"/>
    </location>
</feature>
<evidence type="ECO:0000256" key="1">
    <source>
        <dbReference type="SAM" id="MobiDB-lite"/>
    </source>
</evidence>
<dbReference type="Proteomes" id="UP001629113">
    <property type="component" value="Unassembled WGS sequence"/>
</dbReference>
<feature type="region of interest" description="Disordered" evidence="1">
    <location>
        <begin position="44"/>
        <end position="77"/>
    </location>
</feature>
<accession>A0ABR4P7E3</accession>
<feature type="compositionally biased region" description="Basic residues" evidence="1">
    <location>
        <begin position="1"/>
        <end position="12"/>
    </location>
</feature>
<dbReference type="InterPro" id="IPR002921">
    <property type="entry name" value="Fungal_lipase-type"/>
</dbReference>
<name>A0ABR4P7E3_9HELO</name>
<proteinExistence type="predicted"/>
<feature type="region of interest" description="Disordered" evidence="1">
    <location>
        <begin position="1"/>
        <end position="30"/>
    </location>
</feature>
<evidence type="ECO:0000313" key="3">
    <source>
        <dbReference type="EMBL" id="KAL3419231.1"/>
    </source>
</evidence>
<dbReference type="SUPFAM" id="SSF53474">
    <property type="entry name" value="alpha/beta-Hydrolases"/>
    <property type="match status" value="1"/>
</dbReference>
<comment type="caution">
    <text evidence="3">The sequence shown here is derived from an EMBL/GenBank/DDBJ whole genome shotgun (WGS) entry which is preliminary data.</text>
</comment>